<dbReference type="EMBL" id="JACIBX010000006">
    <property type="protein sequence ID" value="MBB3712346.1"/>
    <property type="molecule type" value="Genomic_DNA"/>
</dbReference>
<protein>
    <submittedName>
        <fullName evidence="4">Flp pilus assembly protein TadG</fullName>
    </submittedName>
</protein>
<accession>A0ABR6HPJ1</accession>
<feature type="domain" description="Putative Flp pilus-assembly TadG-like N-terminal" evidence="3">
    <location>
        <begin position="31"/>
        <end position="76"/>
    </location>
</feature>
<name>A0ABR6HPJ1_9RHOB</name>
<feature type="compositionally biased region" description="Basic residues" evidence="1">
    <location>
        <begin position="1"/>
        <end position="14"/>
    </location>
</feature>
<evidence type="ECO:0000256" key="1">
    <source>
        <dbReference type="SAM" id="MobiDB-lite"/>
    </source>
</evidence>
<evidence type="ECO:0000256" key="2">
    <source>
        <dbReference type="SAM" id="Phobius"/>
    </source>
</evidence>
<keyword evidence="2" id="KW-0812">Transmembrane</keyword>
<dbReference type="SUPFAM" id="SSF53300">
    <property type="entry name" value="vWA-like"/>
    <property type="match status" value="1"/>
</dbReference>
<dbReference type="InterPro" id="IPR036465">
    <property type="entry name" value="vWFA_dom_sf"/>
</dbReference>
<proteinExistence type="predicted"/>
<organism evidence="4 5">
    <name type="scientific">Limimaricola variabilis</name>
    <dbReference type="NCBI Taxonomy" id="1492771"/>
    <lineage>
        <taxon>Bacteria</taxon>
        <taxon>Pseudomonadati</taxon>
        <taxon>Pseudomonadota</taxon>
        <taxon>Alphaproteobacteria</taxon>
        <taxon>Rhodobacterales</taxon>
        <taxon>Paracoccaceae</taxon>
        <taxon>Limimaricola</taxon>
    </lineage>
</organism>
<gene>
    <name evidence="4" type="ORF">FHS00_001928</name>
</gene>
<evidence type="ECO:0000259" key="3">
    <source>
        <dbReference type="Pfam" id="PF13400"/>
    </source>
</evidence>
<evidence type="ECO:0000313" key="5">
    <source>
        <dbReference type="Proteomes" id="UP000576152"/>
    </source>
</evidence>
<evidence type="ECO:0000313" key="4">
    <source>
        <dbReference type="EMBL" id="MBB3712346.1"/>
    </source>
</evidence>
<feature type="region of interest" description="Disordered" evidence="1">
    <location>
        <begin position="1"/>
        <end position="26"/>
    </location>
</feature>
<dbReference type="Proteomes" id="UP000576152">
    <property type="component" value="Unassembled WGS sequence"/>
</dbReference>
<dbReference type="Pfam" id="PF13400">
    <property type="entry name" value="Tad"/>
    <property type="match status" value="1"/>
</dbReference>
<dbReference type="Gene3D" id="3.40.50.410">
    <property type="entry name" value="von Willebrand factor, type A domain"/>
    <property type="match status" value="1"/>
</dbReference>
<reference evidence="4 5" key="1">
    <citation type="submission" date="2020-08" db="EMBL/GenBank/DDBJ databases">
        <title>Genomic Encyclopedia of Type Strains, Phase III (KMG-III): the genomes of soil and plant-associated and newly described type strains.</title>
        <authorList>
            <person name="Whitman W."/>
        </authorList>
    </citation>
    <scope>NUCLEOTIDE SEQUENCE [LARGE SCALE GENOMIC DNA]</scope>
    <source>
        <strain evidence="4 5">CECT 8572</strain>
    </source>
</reference>
<dbReference type="RefSeq" id="WP_183472287.1">
    <property type="nucleotide sequence ID" value="NZ_JACIBX010000006.1"/>
</dbReference>
<keyword evidence="2" id="KW-1133">Transmembrane helix</keyword>
<dbReference type="InterPro" id="IPR028087">
    <property type="entry name" value="Tad_N"/>
</dbReference>
<keyword evidence="2" id="KW-0472">Membrane</keyword>
<comment type="caution">
    <text evidence="4">The sequence shown here is derived from an EMBL/GenBank/DDBJ whole genome shotgun (WGS) entry which is preliminary data.</text>
</comment>
<feature type="transmembrane region" description="Helical" evidence="2">
    <location>
        <begin position="33"/>
        <end position="52"/>
    </location>
</feature>
<keyword evidence="5" id="KW-1185">Reference proteome</keyword>
<sequence>MNRHPAPHRNRPQRPPRQEGAPDTLGRDESGSIIVFSLFVMVIMLMIGGLGVDIMRTEARRTELQATLDRAVLAAADLQQTRDPETVVRDYVAKAGMSDSLGAVEVVQALNMRTVRAEARSTVPTMMLKFAGMTSLAAPAAASATESVNDIEIGLVLDVSGSMNSNNRLPRLKTAGAEFIDTMFNTVEPGHLAISLVPYSTQVNLGLDLATALGMPRLHNFSYCADLPATAYLTTVASPLPLVQAGHFDSSGYSPSSGGISSYANMRMRSSTCRTGNGFEVLPWSTSRTALKNRIAGLSAEGWTSIEMGVNWGAALLDPTVRTALNQFSAVTGLASGLTGWPRDFGISQGMKVLVVMTDGANTVNYRLKSPYRENGLSDVWVLGSNDYYVKRLTGDYFRASDRTIVATRPALATRLRWNELFARMTVREHAHHLRAMQFDQGTAAFDTTFATWTSIVETDWTITKDTRLSQICSAAKAKGVVIFTIGFEINEPGAMEAMAGCASSPSHFYRVEGLQIASAFTSIATQINALRLIQ</sequence>